<evidence type="ECO:0000313" key="3">
    <source>
        <dbReference type="Proteomes" id="UP000647416"/>
    </source>
</evidence>
<evidence type="ECO:0000256" key="1">
    <source>
        <dbReference type="SAM" id="Coils"/>
    </source>
</evidence>
<dbReference type="AlphaFoldDB" id="A0A926IU98"/>
<dbReference type="InterPro" id="IPR053842">
    <property type="entry name" value="NikA-like"/>
</dbReference>
<dbReference type="Proteomes" id="UP000647416">
    <property type="component" value="Unassembled WGS sequence"/>
</dbReference>
<evidence type="ECO:0008006" key="4">
    <source>
        <dbReference type="Google" id="ProtNLM"/>
    </source>
</evidence>
<sequence length="112" mass="12854">MSGLDKNRFRNTTISFRVSPEERLALEARIKVCGLPKGEYFIKSLLYQRIEISVGKYKSDRLALELKKLREAFECAKSETATLCECKALLKQLQEVMTDNEKLSADDFKTIT</sequence>
<keyword evidence="3" id="KW-1185">Reference proteome</keyword>
<dbReference type="Pfam" id="PF21983">
    <property type="entry name" value="NikA-like"/>
    <property type="match status" value="1"/>
</dbReference>
<dbReference type="RefSeq" id="WP_262432709.1">
    <property type="nucleotide sequence ID" value="NZ_JACRTE010000030.1"/>
</dbReference>
<keyword evidence="1" id="KW-0175">Coiled coil</keyword>
<comment type="caution">
    <text evidence="2">The sequence shown here is derived from an EMBL/GenBank/DDBJ whole genome shotgun (WGS) entry which is preliminary data.</text>
</comment>
<name>A0A926IU98_9FIRM</name>
<dbReference type="EMBL" id="JACRTE010000030">
    <property type="protein sequence ID" value="MBC8597435.1"/>
    <property type="molecule type" value="Genomic_DNA"/>
</dbReference>
<gene>
    <name evidence="2" type="ORF">H8706_11255</name>
</gene>
<feature type="coiled-coil region" evidence="1">
    <location>
        <begin position="59"/>
        <end position="106"/>
    </location>
</feature>
<reference evidence="2" key="1">
    <citation type="submission" date="2020-08" db="EMBL/GenBank/DDBJ databases">
        <title>Genome public.</title>
        <authorList>
            <person name="Liu C."/>
            <person name="Sun Q."/>
        </authorList>
    </citation>
    <scope>NUCLEOTIDE SEQUENCE</scope>
    <source>
        <strain evidence="2">NSJ-50</strain>
    </source>
</reference>
<organism evidence="2 3">
    <name type="scientific">Qingrenia yutianensis</name>
    <dbReference type="NCBI Taxonomy" id="2763676"/>
    <lineage>
        <taxon>Bacteria</taxon>
        <taxon>Bacillati</taxon>
        <taxon>Bacillota</taxon>
        <taxon>Clostridia</taxon>
        <taxon>Eubacteriales</taxon>
        <taxon>Oscillospiraceae</taxon>
        <taxon>Qingrenia</taxon>
    </lineage>
</organism>
<accession>A0A926IU98</accession>
<proteinExistence type="predicted"/>
<protein>
    <recommendedName>
        <fullName evidence="4">Mobilization protein</fullName>
    </recommendedName>
</protein>
<evidence type="ECO:0000313" key="2">
    <source>
        <dbReference type="EMBL" id="MBC8597435.1"/>
    </source>
</evidence>